<dbReference type="GO" id="GO:0004016">
    <property type="term" value="F:adenylate cyclase activity"/>
    <property type="evidence" value="ECO:0007669"/>
    <property type="project" value="TreeGrafter"/>
</dbReference>
<keyword evidence="5" id="KW-1185">Reference proteome</keyword>
<dbReference type="GO" id="GO:0005737">
    <property type="term" value="C:cytoplasm"/>
    <property type="evidence" value="ECO:0007669"/>
    <property type="project" value="TreeGrafter"/>
</dbReference>
<organism evidence="4 5">
    <name type="scientific">Candidatus Entotheonella gemina</name>
    <dbReference type="NCBI Taxonomy" id="1429439"/>
    <lineage>
        <taxon>Bacteria</taxon>
        <taxon>Pseudomonadati</taxon>
        <taxon>Nitrospinota/Tectimicrobiota group</taxon>
        <taxon>Candidatus Tectimicrobiota</taxon>
        <taxon>Candidatus Entotheonellia</taxon>
        <taxon>Candidatus Entotheonellales</taxon>
        <taxon>Candidatus Entotheonellaceae</taxon>
        <taxon>Candidatus Entotheonella</taxon>
    </lineage>
</organism>
<keyword evidence="1" id="KW-0547">Nucleotide-binding</keyword>
<dbReference type="Proteomes" id="UP000019140">
    <property type="component" value="Unassembled WGS sequence"/>
</dbReference>
<evidence type="ECO:0000313" key="5">
    <source>
        <dbReference type="Proteomes" id="UP000019140"/>
    </source>
</evidence>
<evidence type="ECO:0000256" key="2">
    <source>
        <dbReference type="ARBA" id="ARBA00022840"/>
    </source>
</evidence>
<evidence type="ECO:0000256" key="1">
    <source>
        <dbReference type="ARBA" id="ARBA00022741"/>
    </source>
</evidence>
<dbReference type="InterPro" id="IPR041664">
    <property type="entry name" value="AAA_16"/>
</dbReference>
<dbReference type="Pfam" id="PF13191">
    <property type="entry name" value="AAA_16"/>
    <property type="match status" value="1"/>
</dbReference>
<accession>W4MFH7</accession>
<dbReference type="Gene3D" id="1.25.40.10">
    <property type="entry name" value="Tetratricopeptide repeat domain"/>
    <property type="match status" value="1"/>
</dbReference>
<evidence type="ECO:0000259" key="3">
    <source>
        <dbReference type="Pfam" id="PF13191"/>
    </source>
</evidence>
<feature type="domain" description="Orc1-like AAA ATPase" evidence="3">
    <location>
        <begin position="31"/>
        <end position="194"/>
    </location>
</feature>
<gene>
    <name evidence="4" type="ORF">ETSY2_05690</name>
</gene>
<evidence type="ECO:0000313" key="4">
    <source>
        <dbReference type="EMBL" id="ETX08397.1"/>
    </source>
</evidence>
<dbReference type="InterPro" id="IPR027417">
    <property type="entry name" value="P-loop_NTPase"/>
</dbReference>
<protein>
    <recommendedName>
        <fullName evidence="3">Orc1-like AAA ATPase domain-containing protein</fullName>
    </recommendedName>
</protein>
<dbReference type="GO" id="GO:0005524">
    <property type="term" value="F:ATP binding"/>
    <property type="evidence" value="ECO:0007669"/>
    <property type="project" value="UniProtKB-KW"/>
</dbReference>
<dbReference type="EMBL" id="AZHX01000234">
    <property type="protein sequence ID" value="ETX08397.1"/>
    <property type="molecule type" value="Genomic_DNA"/>
</dbReference>
<dbReference type="HOGENOM" id="CLU_352584_0_0_7"/>
<dbReference type="Gene3D" id="3.40.50.300">
    <property type="entry name" value="P-loop containing nucleotide triphosphate hydrolases"/>
    <property type="match status" value="1"/>
</dbReference>
<keyword evidence="2" id="KW-0067">ATP-binding</keyword>
<dbReference type="PANTHER" id="PTHR16305">
    <property type="entry name" value="TESTICULAR SOLUBLE ADENYLYL CYCLASE"/>
    <property type="match status" value="1"/>
</dbReference>
<dbReference type="PANTHER" id="PTHR16305:SF35">
    <property type="entry name" value="TRANSCRIPTIONAL ACTIVATOR DOMAIN"/>
    <property type="match status" value="1"/>
</dbReference>
<proteinExistence type="predicted"/>
<dbReference type="SUPFAM" id="SSF48452">
    <property type="entry name" value="TPR-like"/>
    <property type="match status" value="1"/>
</dbReference>
<reference evidence="4 5" key="1">
    <citation type="journal article" date="2014" name="Nature">
        <title>An environmental bacterial taxon with a large and distinct metabolic repertoire.</title>
        <authorList>
            <person name="Wilson M.C."/>
            <person name="Mori T."/>
            <person name="Ruckert C."/>
            <person name="Uria A.R."/>
            <person name="Helf M.J."/>
            <person name="Takada K."/>
            <person name="Gernert C."/>
            <person name="Steffens U.A."/>
            <person name="Heycke N."/>
            <person name="Schmitt S."/>
            <person name="Rinke C."/>
            <person name="Helfrich E.J."/>
            <person name="Brachmann A.O."/>
            <person name="Gurgui C."/>
            <person name="Wakimoto T."/>
            <person name="Kracht M."/>
            <person name="Crusemann M."/>
            <person name="Hentschel U."/>
            <person name="Abe I."/>
            <person name="Matsunaga S."/>
            <person name="Kalinowski J."/>
            <person name="Takeyama H."/>
            <person name="Piel J."/>
        </authorList>
    </citation>
    <scope>NUCLEOTIDE SEQUENCE [LARGE SCALE GENOMIC DNA]</scope>
    <source>
        <strain evidence="5">TSY2</strain>
    </source>
</reference>
<sequence length="990" mass="110583">MAQEAGVQVDPRVDGWKYGHASVGLVRTTPPFVGRRKQLDWFANRLQEVLVGRPCITLIPGEAGLGKTRLLQEVSAEAERHGVLVYFGRSDEGLELPHLPFAHLLTWLLERVPEDVKQSLGDNAARLDRFLEPNRARTEAANAAMSTQGDQDKLQLLLALSHTVIKLAQSSPMLVVVDDLHWADQPCLDSLGYLAFAVADAAVRESIPLMIALTYRPVELESRVAYLIARLQRERICDTLELTGLDESEIYDLLQGVVPARPSHQLIATISEATQGNPLFIQETVHHLKQGNALRERSGFVVTTSPAADLRLPEHVTGAIVSHTQGLSEECRQVLTLAAFLGQRFSFRALGQALGQASGMHEEALLHLLEEGMRQGLLLSEGQDFRFTHSLIQHVLYNEPSVARRQRLHHQIAESLERLYHNCLDDHVLEIAHHLLRAGSLAAGDRIMHYARRAGDRACAVSGWGDAARYYEAALAATEATDYLSIQDRAEFHYRAGYAYQRDLDVGPCLDHYEKSIAAYRLTGDVLGLAQVLMEKIRVHTTLAPVPFGTLVDVQPLEEVLEVLGEDEEALGLRGRIVAAIADAYWHASQTGKADRMTRQALEIGQQIKDERLCAHASYVLALAQMQELRLHESLETYHNALTYARRTDDLRLQSWPLQRMPMPLTWLGRLDEAEARVLEAYELTCKTQDWAGYSLALASLVTAAVIKGDFEVAERHTQETIRMVSRSRYLWGGLIALSGLASAHALRGAWTEAEQALDMLVEPGRIFPEMGAVLQDDIRVFRQLLLAHQDASEPVKAQLAAYLRDAVKEERFDNGSPARYCALIEMSDLIAVPSMVVQPYRILSRVAERGVLFSSRWVFLIPRLLGVAATLRRWWDQAEAHFETAIDVAMRSGARPELGRAYLDYARMLSARGKIGDCHRVLDLTGKAAAIFDELGMEPFIRRAARLTRAMQARLPRTQWGHVTLPDRLIDQEIDVLFDMAQDSTAFLG</sequence>
<comment type="caution">
    <text evidence="4">The sequence shown here is derived from an EMBL/GenBank/DDBJ whole genome shotgun (WGS) entry which is preliminary data.</text>
</comment>
<name>W4MFH7_9BACT</name>
<dbReference type="PATRIC" id="fig|1429439.4.peg.969"/>
<dbReference type="InterPro" id="IPR011990">
    <property type="entry name" value="TPR-like_helical_dom_sf"/>
</dbReference>
<dbReference type="AlphaFoldDB" id="W4MFH7"/>
<dbReference type="SUPFAM" id="SSF52540">
    <property type="entry name" value="P-loop containing nucleoside triphosphate hydrolases"/>
    <property type="match status" value="1"/>
</dbReference>